<gene>
    <name evidence="16" type="primary">coaX</name>
    <name evidence="17" type="ORF">FAZ21_13070</name>
</gene>
<organism evidence="17 18">
    <name type="scientific">Chitiniphilus eburneus</name>
    <dbReference type="NCBI Taxonomy" id="2571148"/>
    <lineage>
        <taxon>Bacteria</taxon>
        <taxon>Pseudomonadati</taxon>
        <taxon>Pseudomonadota</taxon>
        <taxon>Betaproteobacteria</taxon>
        <taxon>Neisseriales</taxon>
        <taxon>Chitinibacteraceae</taxon>
        <taxon>Chitiniphilus</taxon>
    </lineage>
</organism>
<evidence type="ECO:0000313" key="18">
    <source>
        <dbReference type="Proteomes" id="UP000310016"/>
    </source>
</evidence>
<evidence type="ECO:0000256" key="9">
    <source>
        <dbReference type="ARBA" id="ARBA00022741"/>
    </source>
</evidence>
<feature type="binding site" evidence="16">
    <location>
        <begin position="6"/>
        <end position="13"/>
    </location>
    <ligand>
        <name>ATP</name>
        <dbReference type="ChEBI" id="CHEBI:30616"/>
    </ligand>
</feature>
<evidence type="ECO:0000256" key="10">
    <source>
        <dbReference type="ARBA" id="ARBA00022777"/>
    </source>
</evidence>
<feature type="binding site" evidence="16">
    <location>
        <position position="125"/>
    </location>
    <ligand>
        <name>ATP</name>
        <dbReference type="ChEBI" id="CHEBI:30616"/>
    </ligand>
</feature>
<feature type="binding site" evidence="16">
    <location>
        <begin position="99"/>
        <end position="102"/>
    </location>
    <ligand>
        <name>substrate</name>
    </ligand>
</feature>
<feature type="active site" description="Proton acceptor" evidence="16">
    <location>
        <position position="101"/>
    </location>
</feature>
<comment type="pathway">
    <text evidence="4 16">Cofactor biosynthesis; coenzyme A biosynthesis; CoA from (R)-pantothenate: step 1/5.</text>
</comment>
<evidence type="ECO:0000256" key="7">
    <source>
        <dbReference type="ARBA" id="ARBA00022490"/>
    </source>
</evidence>
<keyword evidence="18" id="KW-1185">Reference proteome</keyword>
<dbReference type="RefSeq" id="WP_136773885.1">
    <property type="nucleotide sequence ID" value="NZ_CP156074.1"/>
</dbReference>
<evidence type="ECO:0000256" key="16">
    <source>
        <dbReference type="HAMAP-Rule" id="MF_01274"/>
    </source>
</evidence>
<keyword evidence="13 16" id="KW-0173">Coenzyme A biosynthesis</keyword>
<name>A0A4U0PUE9_9NEIS</name>
<dbReference type="GO" id="GO:0005737">
    <property type="term" value="C:cytoplasm"/>
    <property type="evidence" value="ECO:0007669"/>
    <property type="project" value="UniProtKB-SubCell"/>
</dbReference>
<keyword evidence="11 16" id="KW-0067">ATP-binding</keyword>
<dbReference type="OrthoDB" id="9781305at2"/>
<comment type="caution">
    <text evidence="17">The sequence shown here is derived from an EMBL/GenBank/DDBJ whole genome shotgun (WGS) entry which is preliminary data.</text>
</comment>
<dbReference type="GO" id="GO:0015937">
    <property type="term" value="P:coenzyme A biosynthetic process"/>
    <property type="evidence" value="ECO:0007669"/>
    <property type="project" value="UniProtKB-UniRule"/>
</dbReference>
<dbReference type="EC" id="2.7.1.33" evidence="6 16"/>
<comment type="cofactor">
    <cofactor evidence="2">
        <name>K(+)</name>
        <dbReference type="ChEBI" id="CHEBI:29103"/>
    </cofactor>
</comment>
<comment type="similarity">
    <text evidence="14 16">Belongs to the type III pantothenate kinase family.</text>
</comment>
<dbReference type="InterPro" id="IPR004619">
    <property type="entry name" value="Type_III_PanK"/>
</dbReference>
<keyword evidence="9 16" id="KW-0547">Nucleotide-binding</keyword>
<dbReference type="Pfam" id="PF03309">
    <property type="entry name" value="Pan_kinase"/>
    <property type="match status" value="1"/>
</dbReference>
<comment type="subcellular location">
    <subcellularLocation>
        <location evidence="3 16">Cytoplasm</location>
    </subcellularLocation>
</comment>
<evidence type="ECO:0000256" key="11">
    <source>
        <dbReference type="ARBA" id="ARBA00022840"/>
    </source>
</evidence>
<evidence type="ECO:0000256" key="2">
    <source>
        <dbReference type="ARBA" id="ARBA00001958"/>
    </source>
</evidence>
<dbReference type="HAMAP" id="MF_01274">
    <property type="entry name" value="Pantothen_kinase_3"/>
    <property type="match status" value="1"/>
</dbReference>
<evidence type="ECO:0000256" key="13">
    <source>
        <dbReference type="ARBA" id="ARBA00022993"/>
    </source>
</evidence>
<comment type="cofactor">
    <cofactor evidence="16">
        <name>NH4(+)</name>
        <dbReference type="ChEBI" id="CHEBI:28938"/>
    </cofactor>
    <cofactor evidence="16">
        <name>K(+)</name>
        <dbReference type="ChEBI" id="CHEBI:29103"/>
    </cofactor>
    <text evidence="16">A monovalent cation. Ammonium or potassium.</text>
</comment>
<keyword evidence="12 16" id="KW-0630">Potassium</keyword>
<comment type="function">
    <text evidence="16">Catalyzes the phosphorylation of pantothenate (Pan), the first step in CoA biosynthesis.</text>
</comment>
<dbReference type="Gene3D" id="3.30.420.40">
    <property type="match status" value="2"/>
</dbReference>
<dbReference type="CDD" id="cd24015">
    <property type="entry name" value="ASKHA_NBD_PanK-III"/>
    <property type="match status" value="1"/>
</dbReference>
<evidence type="ECO:0000256" key="14">
    <source>
        <dbReference type="ARBA" id="ARBA00038036"/>
    </source>
</evidence>
<dbReference type="UniPathway" id="UPA00241">
    <property type="reaction ID" value="UER00352"/>
</dbReference>
<dbReference type="AlphaFoldDB" id="A0A4U0PUE9"/>
<accession>A0A4U0PUE9</accession>
<comment type="caution">
    <text evidence="16">Lacks conserved residue(s) required for the propagation of feature annotation.</text>
</comment>
<evidence type="ECO:0000313" key="17">
    <source>
        <dbReference type="EMBL" id="TJZ72057.1"/>
    </source>
</evidence>
<comment type="catalytic activity">
    <reaction evidence="1 16">
        <text>(R)-pantothenate + ATP = (R)-4'-phosphopantothenate + ADP + H(+)</text>
        <dbReference type="Rhea" id="RHEA:16373"/>
        <dbReference type="ChEBI" id="CHEBI:10986"/>
        <dbReference type="ChEBI" id="CHEBI:15378"/>
        <dbReference type="ChEBI" id="CHEBI:29032"/>
        <dbReference type="ChEBI" id="CHEBI:30616"/>
        <dbReference type="ChEBI" id="CHEBI:456216"/>
        <dbReference type="EC" id="2.7.1.33"/>
    </reaction>
</comment>
<reference evidence="17 18" key="1">
    <citation type="submission" date="2019-04" db="EMBL/GenBank/DDBJ databases">
        <title>Chitiniphilus eburnea sp. nov., a novel chitinolytic bacterium isolated from aquaculture sludge.</title>
        <authorList>
            <person name="Sheng M."/>
        </authorList>
    </citation>
    <scope>NUCLEOTIDE SEQUENCE [LARGE SCALE GENOMIC DNA]</scope>
    <source>
        <strain evidence="17 18">HX-2-15</strain>
    </source>
</reference>
<evidence type="ECO:0000256" key="3">
    <source>
        <dbReference type="ARBA" id="ARBA00004496"/>
    </source>
</evidence>
<comment type="subunit">
    <text evidence="5 16">Homodimer.</text>
</comment>
<keyword evidence="8 16" id="KW-0808">Transferase</keyword>
<dbReference type="InterPro" id="IPR043129">
    <property type="entry name" value="ATPase_NBD"/>
</dbReference>
<evidence type="ECO:0000256" key="5">
    <source>
        <dbReference type="ARBA" id="ARBA00011738"/>
    </source>
</evidence>
<protein>
    <recommendedName>
        <fullName evidence="15 16">Type III pantothenate kinase</fullName>
        <ecNumber evidence="6 16">2.7.1.33</ecNumber>
    </recommendedName>
    <alternativeName>
        <fullName evidence="16">PanK-III</fullName>
    </alternativeName>
    <alternativeName>
        <fullName evidence="16">Pantothenic acid kinase</fullName>
    </alternativeName>
</protein>
<dbReference type="PANTHER" id="PTHR34265">
    <property type="entry name" value="TYPE III PANTOTHENATE KINASE"/>
    <property type="match status" value="1"/>
</dbReference>
<evidence type="ECO:0000256" key="15">
    <source>
        <dbReference type="ARBA" id="ARBA00040883"/>
    </source>
</evidence>
<feature type="binding site" evidence="16">
    <location>
        <position position="175"/>
    </location>
    <ligand>
        <name>substrate</name>
    </ligand>
</feature>
<dbReference type="Proteomes" id="UP000310016">
    <property type="component" value="Unassembled WGS sequence"/>
</dbReference>
<evidence type="ECO:0000256" key="1">
    <source>
        <dbReference type="ARBA" id="ARBA00001206"/>
    </source>
</evidence>
<dbReference type="GO" id="GO:0005524">
    <property type="term" value="F:ATP binding"/>
    <property type="evidence" value="ECO:0007669"/>
    <property type="project" value="UniProtKB-UniRule"/>
</dbReference>
<proteinExistence type="inferred from homology"/>
<dbReference type="GO" id="GO:0004594">
    <property type="term" value="F:pantothenate kinase activity"/>
    <property type="evidence" value="ECO:0007669"/>
    <property type="project" value="UniProtKB-UniRule"/>
</dbReference>
<dbReference type="SUPFAM" id="SSF53067">
    <property type="entry name" value="Actin-like ATPase domain"/>
    <property type="match status" value="2"/>
</dbReference>
<dbReference type="NCBIfam" id="TIGR00671">
    <property type="entry name" value="baf"/>
    <property type="match status" value="1"/>
</dbReference>
<keyword evidence="7 16" id="KW-0963">Cytoplasm</keyword>
<evidence type="ECO:0000256" key="8">
    <source>
        <dbReference type="ARBA" id="ARBA00022679"/>
    </source>
</evidence>
<dbReference type="PANTHER" id="PTHR34265:SF1">
    <property type="entry name" value="TYPE III PANTOTHENATE KINASE"/>
    <property type="match status" value="1"/>
</dbReference>
<evidence type="ECO:0000256" key="6">
    <source>
        <dbReference type="ARBA" id="ARBA00012102"/>
    </source>
</evidence>
<feature type="binding site" evidence="16">
    <location>
        <position position="92"/>
    </location>
    <ligand>
        <name>substrate</name>
    </ligand>
</feature>
<dbReference type="EMBL" id="SUMF01000015">
    <property type="protein sequence ID" value="TJZ72057.1"/>
    <property type="molecule type" value="Genomic_DNA"/>
</dbReference>
<evidence type="ECO:0000256" key="12">
    <source>
        <dbReference type="ARBA" id="ARBA00022958"/>
    </source>
</evidence>
<sequence>MHLFLDLGNTRLKWALASDIFSWHGNGHAMPDELEALFDALRAITAPDAIHGCCVGTETLRQALDAFCRVTWGRDINWLAPSAEAMGVVNRYRKLSQQGPDRWAAVLGARARYPGRALVIASAGTALTIDGLTADGTFLGGMILPGYRMMKTSLAAGTARLPFADGHFHDFPTSTEDAIETGVLTALTASVAALFDRLEMRGEDPLVLLAGGDAPLLSERLGRPSCIAHDLVLQGLAALAFASGEPAI</sequence>
<keyword evidence="10 16" id="KW-0418">Kinase</keyword>
<evidence type="ECO:0000256" key="4">
    <source>
        <dbReference type="ARBA" id="ARBA00005225"/>
    </source>
</evidence>